<reference evidence="1 2" key="1">
    <citation type="submission" date="2015-10" db="EMBL/GenBank/DDBJ databases">
        <title>Draft genome sequence of Streptomyces pseudovenezuelae DSM 40212, type strain for the species Streptomyces pseudovenezuelae.</title>
        <authorList>
            <person name="Ruckert C."/>
            <person name="Winkler A."/>
            <person name="Kalinowski J."/>
            <person name="Kampfer P."/>
            <person name="Glaeser S."/>
        </authorList>
    </citation>
    <scope>NUCLEOTIDE SEQUENCE [LARGE SCALE GENOMIC DNA]</scope>
    <source>
        <strain evidence="1 2">DSM 40212</strain>
    </source>
</reference>
<protein>
    <submittedName>
        <fullName evidence="1">Uncharacterized protein</fullName>
    </submittedName>
</protein>
<proteinExistence type="predicted"/>
<dbReference type="EMBL" id="LMWM01000030">
    <property type="protein sequence ID" value="KUM84920.1"/>
    <property type="molecule type" value="Genomic_DNA"/>
</dbReference>
<comment type="caution">
    <text evidence="1">The sequence shown here is derived from an EMBL/GenBank/DDBJ whole genome shotgun (WGS) entry which is preliminary data.</text>
</comment>
<dbReference type="Proteomes" id="UP000053039">
    <property type="component" value="Unassembled WGS sequence"/>
</dbReference>
<dbReference type="AlphaFoldDB" id="A0A117PPQ6"/>
<name>A0A117PPQ6_9ACTN</name>
<sequence length="65" mass="7103">MVYGCRRRFVREGEHGQADVGGNWPCLSLGALIRMPESRANCSLAVCVSAVATTRRGEVELSECF</sequence>
<organism evidence="1 2">
    <name type="scientific">Streptomyces pseudovenezuelae</name>
    <dbReference type="NCBI Taxonomy" id="67350"/>
    <lineage>
        <taxon>Bacteria</taxon>
        <taxon>Bacillati</taxon>
        <taxon>Actinomycetota</taxon>
        <taxon>Actinomycetes</taxon>
        <taxon>Kitasatosporales</taxon>
        <taxon>Streptomycetaceae</taxon>
        <taxon>Streptomyces</taxon>
        <taxon>Streptomyces aurantiacus group</taxon>
    </lineage>
</organism>
<evidence type="ECO:0000313" key="1">
    <source>
        <dbReference type="EMBL" id="KUM84920.1"/>
    </source>
</evidence>
<accession>A0A117PPQ6</accession>
<gene>
    <name evidence="1" type="ORF">AQI94_30815</name>
</gene>
<evidence type="ECO:0000313" key="2">
    <source>
        <dbReference type="Proteomes" id="UP000053039"/>
    </source>
</evidence>